<dbReference type="Gene3D" id="1.10.357.140">
    <property type="entry name" value="UbiA prenyltransferase"/>
    <property type="match status" value="1"/>
</dbReference>
<keyword evidence="9" id="KW-1003">Cell membrane</keyword>
<comment type="cofactor">
    <cofactor evidence="1 9">
        <name>Mg(2+)</name>
        <dbReference type="ChEBI" id="CHEBI:18420"/>
    </cofactor>
</comment>
<keyword evidence="9" id="KW-0460">Magnesium</keyword>
<keyword evidence="8 9" id="KW-0472">Membrane</keyword>
<dbReference type="HAMAP" id="MF_01635">
    <property type="entry name" value="UbiA"/>
    <property type="match status" value="1"/>
</dbReference>
<feature type="transmembrane region" description="Helical" evidence="9">
    <location>
        <begin position="269"/>
        <end position="291"/>
    </location>
</feature>
<keyword evidence="11" id="KW-1185">Reference proteome</keyword>
<name>A0ABR9V601_9CHRO</name>
<sequence length="292" mass="31606">MTSAEVNNPNTLESIIKLLRWDKPAGRLILMIPALWAIFLAGEGKPPFSLVLIVILGSLATSAAGCVINDLWDRNIDDKVERTKKRPLASRALSVRVGIAVFIISLGCAAGLAFFLNALSFWLCVASVPVIVCYPLAKRVFPVPQLVLSIAWGFAVLISWSAVTGDLSNNAWILWGATVLWTLGFDTVYAMSDKKDDLEVGINSSAIFFGDFVADAVGLFFALTAGLFAYLGTINGFSFIFGVTWAIAVILWVGQYIELRKPNPDTINYGGIFGQNVTIGFILLLGIIVGIR</sequence>
<dbReference type="PROSITE" id="PS00943">
    <property type="entry name" value="UBIA"/>
    <property type="match status" value="1"/>
</dbReference>
<dbReference type="Proteomes" id="UP000654604">
    <property type="component" value="Unassembled WGS sequence"/>
</dbReference>
<dbReference type="EMBL" id="JADEWC010000027">
    <property type="protein sequence ID" value="MBE9223297.1"/>
    <property type="molecule type" value="Genomic_DNA"/>
</dbReference>
<feature type="transmembrane region" description="Helical" evidence="9">
    <location>
        <begin position="93"/>
        <end position="113"/>
    </location>
</feature>
<keyword evidence="6 9" id="KW-0812">Transmembrane</keyword>
<accession>A0ABR9V601</accession>
<evidence type="ECO:0000256" key="5">
    <source>
        <dbReference type="ARBA" id="ARBA00022679"/>
    </source>
</evidence>
<feature type="transmembrane region" description="Helical" evidence="9">
    <location>
        <begin position="25"/>
        <end position="42"/>
    </location>
</feature>
<dbReference type="NCBIfam" id="NF009514">
    <property type="entry name" value="PRK12873.1"/>
    <property type="match status" value="1"/>
</dbReference>
<dbReference type="InterPro" id="IPR000537">
    <property type="entry name" value="UbiA_prenyltransferase"/>
</dbReference>
<dbReference type="PANTHER" id="PTHR11048">
    <property type="entry name" value="PRENYLTRANSFERASES"/>
    <property type="match status" value="1"/>
</dbReference>
<evidence type="ECO:0000256" key="6">
    <source>
        <dbReference type="ARBA" id="ARBA00022692"/>
    </source>
</evidence>
<dbReference type="Pfam" id="PF01040">
    <property type="entry name" value="UbiA"/>
    <property type="match status" value="1"/>
</dbReference>
<comment type="catalytic activity">
    <reaction evidence="9">
        <text>all-trans-nonaprenyl diphosphate + 4-hydroxybenzoate = 4-hydroxy-3-(all-trans-nonaprenyl)benzoate + diphosphate</text>
        <dbReference type="Rhea" id="RHEA:17709"/>
        <dbReference type="ChEBI" id="CHEBI:17879"/>
        <dbReference type="ChEBI" id="CHEBI:33019"/>
        <dbReference type="ChEBI" id="CHEBI:58391"/>
        <dbReference type="ChEBI" id="CHEBI:84502"/>
        <dbReference type="EC" id="2.5.1.39"/>
    </reaction>
</comment>
<evidence type="ECO:0000256" key="1">
    <source>
        <dbReference type="ARBA" id="ARBA00001946"/>
    </source>
</evidence>
<dbReference type="EC" id="2.5.1.39" evidence="9"/>
<keyword evidence="7 9" id="KW-1133">Transmembrane helix</keyword>
<dbReference type="InterPro" id="IPR039653">
    <property type="entry name" value="Prenyltransferase"/>
</dbReference>
<evidence type="ECO:0000256" key="8">
    <source>
        <dbReference type="ARBA" id="ARBA00023136"/>
    </source>
</evidence>
<dbReference type="InterPro" id="IPR044878">
    <property type="entry name" value="UbiA_sf"/>
</dbReference>
<feature type="transmembrane region" description="Helical" evidence="9">
    <location>
        <begin position="146"/>
        <end position="165"/>
    </location>
</feature>
<comment type="function">
    <text evidence="9">Catalyzes the prenylation of para-hydroxybenzoate (PHB) with an all-trans polyprenyl group. Mediates the second step in the final reaction sequence of plastoquinone-9 (PQ-9) biosynthesis, which is the condensation of the polyisoprenoid side chain with PHB, generating the first membrane-bound Q intermediate 4-hydroxy-3-solanesylbenzoate.</text>
</comment>
<keyword evidence="4 9" id="KW-0997">Cell inner membrane</keyword>
<dbReference type="CDD" id="cd13959">
    <property type="entry name" value="PT_UbiA_COQ2"/>
    <property type="match status" value="1"/>
</dbReference>
<feature type="transmembrane region" description="Helical" evidence="9">
    <location>
        <begin position="212"/>
        <end position="231"/>
    </location>
</feature>
<evidence type="ECO:0000256" key="7">
    <source>
        <dbReference type="ARBA" id="ARBA00022989"/>
    </source>
</evidence>
<comment type="caution">
    <text evidence="10">The sequence shown here is derived from an EMBL/GenBank/DDBJ whole genome shotgun (WGS) entry which is preliminary data.</text>
</comment>
<feature type="transmembrane region" description="Helical" evidence="9">
    <location>
        <begin position="48"/>
        <end position="72"/>
    </location>
</feature>
<evidence type="ECO:0000313" key="10">
    <source>
        <dbReference type="EMBL" id="MBE9223297.1"/>
    </source>
</evidence>
<dbReference type="InterPro" id="IPR006370">
    <property type="entry name" value="HB_polyprenyltransferase-like"/>
</dbReference>
<organism evidence="10 11">
    <name type="scientific">Cyanobacterium stanieri LEGE 03274</name>
    <dbReference type="NCBI Taxonomy" id="1828756"/>
    <lineage>
        <taxon>Bacteria</taxon>
        <taxon>Bacillati</taxon>
        <taxon>Cyanobacteriota</taxon>
        <taxon>Cyanophyceae</taxon>
        <taxon>Oscillatoriophycideae</taxon>
        <taxon>Chroococcales</taxon>
        <taxon>Geminocystaceae</taxon>
        <taxon>Cyanobacterium</taxon>
    </lineage>
</organism>
<proteinExistence type="inferred from homology"/>
<evidence type="ECO:0000256" key="2">
    <source>
        <dbReference type="ARBA" id="ARBA00004141"/>
    </source>
</evidence>
<evidence type="ECO:0000256" key="4">
    <source>
        <dbReference type="ARBA" id="ARBA00022519"/>
    </source>
</evidence>
<dbReference type="InterPro" id="IPR030470">
    <property type="entry name" value="UbiA_prenylTrfase_CS"/>
</dbReference>
<protein>
    <recommendedName>
        <fullName evidence="9">4-hydroxybenzoate solanesyltransferase</fullName>
        <ecNumber evidence="9">2.5.1.39</ecNumber>
    </recommendedName>
    <alternativeName>
        <fullName evidence="9">4-HB polyprenyltransferase</fullName>
    </alternativeName>
</protein>
<comment type="subcellular location">
    <subcellularLocation>
        <location evidence="9">Cell inner membrane</location>
        <topology evidence="9">Multi-pass membrane protein</topology>
    </subcellularLocation>
    <subcellularLocation>
        <location evidence="2">Membrane</location>
        <topology evidence="2">Multi-pass membrane protein</topology>
    </subcellularLocation>
</comment>
<evidence type="ECO:0000256" key="9">
    <source>
        <dbReference type="HAMAP-Rule" id="MF_01635"/>
    </source>
</evidence>
<evidence type="ECO:0000256" key="3">
    <source>
        <dbReference type="ARBA" id="ARBA00005985"/>
    </source>
</evidence>
<dbReference type="NCBIfam" id="TIGR01474">
    <property type="entry name" value="ubiA_proteo"/>
    <property type="match status" value="1"/>
</dbReference>
<reference evidence="10 11" key="1">
    <citation type="submission" date="2020-10" db="EMBL/GenBank/DDBJ databases">
        <authorList>
            <person name="Castelo-Branco R."/>
            <person name="Eusebio N."/>
            <person name="Adriana R."/>
            <person name="Vieira A."/>
            <person name="Brugerolle De Fraissinette N."/>
            <person name="Rezende De Castro R."/>
            <person name="Schneider M.P."/>
            <person name="Vasconcelos V."/>
            <person name="Leao P.N."/>
        </authorList>
    </citation>
    <scope>NUCLEOTIDE SEQUENCE [LARGE SCALE GENOMIC DNA]</scope>
    <source>
        <strain evidence="10 11">LEGE 03274</strain>
    </source>
</reference>
<dbReference type="RefSeq" id="WP_193801464.1">
    <property type="nucleotide sequence ID" value="NZ_JADEWC010000027.1"/>
</dbReference>
<evidence type="ECO:0000313" key="11">
    <source>
        <dbReference type="Proteomes" id="UP000654604"/>
    </source>
</evidence>
<dbReference type="PANTHER" id="PTHR11048:SF28">
    <property type="entry name" value="4-HYDROXYBENZOATE POLYPRENYLTRANSFERASE, MITOCHONDRIAL"/>
    <property type="match status" value="1"/>
</dbReference>
<gene>
    <name evidence="9" type="primary">plqA</name>
    <name evidence="10" type="ORF">IQ215_11370</name>
</gene>
<feature type="transmembrane region" description="Helical" evidence="9">
    <location>
        <begin position="237"/>
        <end position="257"/>
    </location>
</feature>
<comment type="similarity">
    <text evidence="3 9">Belongs to the UbiA prenyltransferase family.</text>
</comment>
<feature type="transmembrane region" description="Helical" evidence="9">
    <location>
        <begin position="171"/>
        <end position="191"/>
    </location>
</feature>
<keyword evidence="5 9" id="KW-0808">Transferase</keyword>